<reference evidence="7 8" key="1">
    <citation type="journal article" date="2020" name="Cell Host Microbe">
        <title>Functional and Genomic Variation between Human-Derived Isolates of Lachnospiraceae Reveals Inter- and Intra-Species Diversity.</title>
        <authorList>
            <person name="Sorbara M.T."/>
            <person name="Littmann E.R."/>
            <person name="Fontana E."/>
            <person name="Moody T.U."/>
            <person name="Kohout C.E."/>
            <person name="Gjonbalaj M."/>
            <person name="Eaton V."/>
            <person name="Seok R."/>
            <person name="Leiner I.M."/>
            <person name="Pamer E.G."/>
        </authorList>
    </citation>
    <scope>NUCLEOTIDE SEQUENCE [LARGE SCALE GENOMIC DNA]</scope>
    <source>
        <strain evidence="7 8">MSK.14.16</strain>
    </source>
</reference>
<dbReference type="InterPro" id="IPR029442">
    <property type="entry name" value="GyrI-like"/>
</dbReference>
<dbReference type="PANTHER" id="PTHR30204:SF69">
    <property type="entry name" value="MERR-FAMILY TRANSCRIPTIONAL REGULATOR"/>
    <property type="match status" value="1"/>
</dbReference>
<name>A0ABX2GX55_9FIRM</name>
<sequence>MAESRISMEEEKLFRIGDVAKMFHISTGTLRHYERIGIVVPEFIEEKSSYRYYGIRQFEVLNTIRYLRVLDMPLEQIADFLANRDIQVIEEKLQNQKEMIREKKRQLEVIERKIDHRIHQIQDAASSKLDEIRMQQTKACRIVWIRDSLKIHSHLDLEYAIRCLEKDQPDSLTFLGKVGVGISEEKLENGQLDAYDRVFLVLDDEENYQGEVEQLPDTLSVSIRFCGGHQEAEKYYRKLLSYIKEHQLKIAGFSREITLIDYGITNDTGKFVTEILIPVCEN</sequence>
<dbReference type="Pfam" id="PF13411">
    <property type="entry name" value="MerR_1"/>
    <property type="match status" value="1"/>
</dbReference>
<dbReference type="Pfam" id="PF06445">
    <property type="entry name" value="GyrI-like"/>
    <property type="match status" value="1"/>
</dbReference>
<organism evidence="7 8">
    <name type="scientific">Faecalicatena fissicatena</name>
    <dbReference type="NCBI Taxonomy" id="290055"/>
    <lineage>
        <taxon>Bacteria</taxon>
        <taxon>Bacillati</taxon>
        <taxon>Bacillota</taxon>
        <taxon>Clostridia</taxon>
        <taxon>Lachnospirales</taxon>
        <taxon>Lachnospiraceae</taxon>
        <taxon>Faecalicatena</taxon>
    </lineage>
</organism>
<keyword evidence="1" id="KW-0678">Repressor</keyword>
<dbReference type="PANTHER" id="PTHR30204">
    <property type="entry name" value="REDOX-CYCLING DRUG-SENSING TRANSCRIPTIONAL ACTIVATOR SOXR"/>
    <property type="match status" value="1"/>
</dbReference>
<dbReference type="CDD" id="cd01107">
    <property type="entry name" value="HTH_BmrR"/>
    <property type="match status" value="1"/>
</dbReference>
<dbReference type="Gene3D" id="3.20.80.10">
    <property type="entry name" value="Regulatory factor, effector binding domain"/>
    <property type="match status" value="1"/>
</dbReference>
<keyword evidence="3" id="KW-0238">DNA-binding</keyword>
<feature type="domain" description="HTH merR-type" evidence="6">
    <location>
        <begin position="13"/>
        <end position="83"/>
    </location>
</feature>
<keyword evidence="5" id="KW-0175">Coiled coil</keyword>
<evidence type="ECO:0000259" key="6">
    <source>
        <dbReference type="PROSITE" id="PS50937"/>
    </source>
</evidence>
<evidence type="ECO:0000256" key="5">
    <source>
        <dbReference type="SAM" id="Coils"/>
    </source>
</evidence>
<dbReference type="PROSITE" id="PS50937">
    <property type="entry name" value="HTH_MERR_2"/>
    <property type="match status" value="1"/>
</dbReference>
<evidence type="ECO:0000256" key="3">
    <source>
        <dbReference type="ARBA" id="ARBA00023125"/>
    </source>
</evidence>
<keyword evidence="4" id="KW-0804">Transcription</keyword>
<dbReference type="Gene3D" id="1.10.1660.10">
    <property type="match status" value="1"/>
</dbReference>
<dbReference type="InterPro" id="IPR011256">
    <property type="entry name" value="Reg_factor_effector_dom_sf"/>
</dbReference>
<protein>
    <submittedName>
        <fullName evidence="7">MerR family transcriptional regulator</fullName>
    </submittedName>
</protein>
<keyword evidence="8" id="KW-1185">Reference proteome</keyword>
<comment type="caution">
    <text evidence="7">The sequence shown here is derived from an EMBL/GenBank/DDBJ whole genome shotgun (WGS) entry which is preliminary data.</text>
</comment>
<dbReference type="SUPFAM" id="SSF46955">
    <property type="entry name" value="Putative DNA-binding domain"/>
    <property type="match status" value="1"/>
</dbReference>
<dbReference type="InterPro" id="IPR000551">
    <property type="entry name" value="MerR-type_HTH_dom"/>
</dbReference>
<dbReference type="InterPro" id="IPR009061">
    <property type="entry name" value="DNA-bd_dom_put_sf"/>
</dbReference>
<evidence type="ECO:0000313" key="8">
    <source>
        <dbReference type="Proteomes" id="UP000821846"/>
    </source>
</evidence>
<dbReference type="EMBL" id="JAAWUZ010000017">
    <property type="protein sequence ID" value="NSG29942.1"/>
    <property type="molecule type" value="Genomic_DNA"/>
</dbReference>
<evidence type="ECO:0000256" key="4">
    <source>
        <dbReference type="ARBA" id="ARBA00023163"/>
    </source>
</evidence>
<keyword evidence="2" id="KW-0805">Transcription regulation</keyword>
<dbReference type="SUPFAM" id="SSF55136">
    <property type="entry name" value="Probable bacterial effector-binding domain"/>
    <property type="match status" value="1"/>
</dbReference>
<evidence type="ECO:0000256" key="2">
    <source>
        <dbReference type="ARBA" id="ARBA00023015"/>
    </source>
</evidence>
<dbReference type="Proteomes" id="UP000821846">
    <property type="component" value="Unassembled WGS sequence"/>
</dbReference>
<dbReference type="SMART" id="SM00422">
    <property type="entry name" value="HTH_MERR"/>
    <property type="match status" value="1"/>
</dbReference>
<evidence type="ECO:0000256" key="1">
    <source>
        <dbReference type="ARBA" id="ARBA00022491"/>
    </source>
</evidence>
<evidence type="ECO:0000313" key="7">
    <source>
        <dbReference type="EMBL" id="NSG29942.1"/>
    </source>
</evidence>
<gene>
    <name evidence="7" type="ORF">HFM93_06550</name>
</gene>
<dbReference type="InterPro" id="IPR047057">
    <property type="entry name" value="MerR_fam"/>
</dbReference>
<proteinExistence type="predicted"/>
<feature type="coiled-coil region" evidence="5">
    <location>
        <begin position="86"/>
        <end position="113"/>
    </location>
</feature>
<accession>A0ABX2GX55</accession>